<dbReference type="EMBL" id="VSRR010025913">
    <property type="protein sequence ID" value="MPC67212.1"/>
    <property type="molecule type" value="Genomic_DNA"/>
</dbReference>
<evidence type="ECO:0000313" key="2">
    <source>
        <dbReference type="EMBL" id="MPC67212.1"/>
    </source>
</evidence>
<organism evidence="2 3">
    <name type="scientific">Portunus trituberculatus</name>
    <name type="common">Swimming crab</name>
    <name type="synonym">Neptunus trituberculatus</name>
    <dbReference type="NCBI Taxonomy" id="210409"/>
    <lineage>
        <taxon>Eukaryota</taxon>
        <taxon>Metazoa</taxon>
        <taxon>Ecdysozoa</taxon>
        <taxon>Arthropoda</taxon>
        <taxon>Crustacea</taxon>
        <taxon>Multicrustacea</taxon>
        <taxon>Malacostraca</taxon>
        <taxon>Eumalacostraca</taxon>
        <taxon>Eucarida</taxon>
        <taxon>Decapoda</taxon>
        <taxon>Pleocyemata</taxon>
        <taxon>Brachyura</taxon>
        <taxon>Eubrachyura</taxon>
        <taxon>Portunoidea</taxon>
        <taxon>Portunidae</taxon>
        <taxon>Portuninae</taxon>
        <taxon>Portunus</taxon>
    </lineage>
</organism>
<sequence>MGHLSEVDPKPTTKRGLANTDDLEPPATNLGRKQPANVSLGTTPDPASAGAHLALTVLRMQDVPAKISTGALVEPWPAKTVRPLPENGWPDLATGRLRL</sequence>
<protein>
    <submittedName>
        <fullName evidence="2">Uncharacterized protein</fullName>
    </submittedName>
</protein>
<feature type="region of interest" description="Disordered" evidence="1">
    <location>
        <begin position="1"/>
        <end position="48"/>
    </location>
</feature>
<keyword evidence="3" id="KW-1185">Reference proteome</keyword>
<evidence type="ECO:0000313" key="3">
    <source>
        <dbReference type="Proteomes" id="UP000324222"/>
    </source>
</evidence>
<dbReference type="AlphaFoldDB" id="A0A5B7H7Y5"/>
<name>A0A5B7H7Y5_PORTR</name>
<accession>A0A5B7H7Y5</accession>
<dbReference type="Proteomes" id="UP000324222">
    <property type="component" value="Unassembled WGS sequence"/>
</dbReference>
<feature type="compositionally biased region" description="Basic and acidic residues" evidence="1">
    <location>
        <begin position="1"/>
        <end position="11"/>
    </location>
</feature>
<gene>
    <name evidence="2" type="ORF">E2C01_061381</name>
</gene>
<proteinExistence type="predicted"/>
<evidence type="ECO:0000256" key="1">
    <source>
        <dbReference type="SAM" id="MobiDB-lite"/>
    </source>
</evidence>
<reference evidence="2 3" key="1">
    <citation type="submission" date="2019-05" db="EMBL/GenBank/DDBJ databases">
        <title>Another draft genome of Portunus trituberculatus and its Hox gene families provides insights of decapod evolution.</title>
        <authorList>
            <person name="Jeong J.-H."/>
            <person name="Song I."/>
            <person name="Kim S."/>
            <person name="Choi T."/>
            <person name="Kim D."/>
            <person name="Ryu S."/>
            <person name="Kim W."/>
        </authorList>
    </citation>
    <scope>NUCLEOTIDE SEQUENCE [LARGE SCALE GENOMIC DNA]</scope>
    <source>
        <tissue evidence="2">Muscle</tissue>
    </source>
</reference>
<comment type="caution">
    <text evidence="2">The sequence shown here is derived from an EMBL/GenBank/DDBJ whole genome shotgun (WGS) entry which is preliminary data.</text>
</comment>